<feature type="compositionally biased region" description="Pro residues" evidence="1">
    <location>
        <begin position="1"/>
        <end position="11"/>
    </location>
</feature>
<evidence type="ECO:0008006" key="4">
    <source>
        <dbReference type="Google" id="ProtNLM"/>
    </source>
</evidence>
<sequence>MAEEVPPPPDGASPYRPSTGVPEQVSRMEIALASRIEERYKPLDWTLYSLPETTPEDEVLRYYETRLSDWDGSGDGNDRDVRYRIWTREDQVIAVAVLPRTVETGASVLMVLQDR</sequence>
<comment type="caution">
    <text evidence="2">The sequence shown here is derived from an EMBL/GenBank/DDBJ whole genome shotgun (WGS) entry which is preliminary data.</text>
</comment>
<evidence type="ECO:0000313" key="2">
    <source>
        <dbReference type="EMBL" id="MBX7483496.1"/>
    </source>
</evidence>
<evidence type="ECO:0000256" key="1">
    <source>
        <dbReference type="SAM" id="MobiDB-lite"/>
    </source>
</evidence>
<name>A0ABS7JAZ9_9SPHN</name>
<dbReference type="EMBL" id="JAIGNO010000009">
    <property type="protein sequence ID" value="MBX7483496.1"/>
    <property type="molecule type" value="Genomic_DNA"/>
</dbReference>
<dbReference type="Proteomes" id="UP000755104">
    <property type="component" value="Unassembled WGS sequence"/>
</dbReference>
<reference evidence="2 3" key="1">
    <citation type="submission" date="2021-08" db="EMBL/GenBank/DDBJ databases">
        <title>Comparative Genomics Analysis of the Genus Qipengyuania Reveals Extensive Genetic Diversity and Metabolic Versatility, Including the Description of Fifteen Novel Species.</title>
        <authorList>
            <person name="Liu Y."/>
        </authorList>
    </citation>
    <scope>NUCLEOTIDE SEQUENCE [LARGE SCALE GENOMIC DNA]</scope>
    <source>
        <strain evidence="2 3">6D47A</strain>
    </source>
</reference>
<evidence type="ECO:0000313" key="3">
    <source>
        <dbReference type="Proteomes" id="UP000755104"/>
    </source>
</evidence>
<feature type="region of interest" description="Disordered" evidence="1">
    <location>
        <begin position="1"/>
        <end position="22"/>
    </location>
</feature>
<accession>A0ABS7JAZ9</accession>
<proteinExistence type="predicted"/>
<protein>
    <recommendedName>
        <fullName evidence="4">GNAT family N-acetyltransferase</fullName>
    </recommendedName>
</protein>
<keyword evidence="3" id="KW-1185">Reference proteome</keyword>
<gene>
    <name evidence="2" type="ORF">K3174_13225</name>
</gene>
<dbReference type="RefSeq" id="WP_221559314.1">
    <property type="nucleotide sequence ID" value="NZ_JAIGNO010000009.1"/>
</dbReference>
<organism evidence="2 3">
    <name type="scientific">Qipengyuania qiaonensis</name>
    <dbReference type="NCBI Taxonomy" id="2867240"/>
    <lineage>
        <taxon>Bacteria</taxon>
        <taxon>Pseudomonadati</taxon>
        <taxon>Pseudomonadota</taxon>
        <taxon>Alphaproteobacteria</taxon>
        <taxon>Sphingomonadales</taxon>
        <taxon>Erythrobacteraceae</taxon>
        <taxon>Qipengyuania</taxon>
    </lineage>
</organism>